<dbReference type="Gene3D" id="1.20.140.10">
    <property type="entry name" value="Butyryl-CoA Dehydrogenase, subunit A, domain 3"/>
    <property type="match status" value="1"/>
</dbReference>
<dbReference type="EMBL" id="QEEZ01000014">
    <property type="protein sequence ID" value="PWC01356.1"/>
    <property type="molecule type" value="Genomic_DNA"/>
</dbReference>
<comment type="caution">
    <text evidence="6">The sequence shown here is derived from an EMBL/GenBank/DDBJ whole genome shotgun (WGS) entry which is preliminary data.</text>
</comment>
<dbReference type="InterPro" id="IPR046373">
    <property type="entry name" value="Acyl-CoA_Oxase/DH_mid-dom_sf"/>
</dbReference>
<dbReference type="Proteomes" id="UP000244989">
    <property type="component" value="Unassembled WGS sequence"/>
</dbReference>
<evidence type="ECO:0000256" key="2">
    <source>
        <dbReference type="ARBA" id="ARBA00009347"/>
    </source>
</evidence>
<protein>
    <submittedName>
        <fullName evidence="6">Acyl-CoA dehydrogenase</fullName>
    </submittedName>
</protein>
<dbReference type="KEGG" id="cyz:C3B44_09680"/>
<dbReference type="Pfam" id="PF00441">
    <property type="entry name" value="Acyl-CoA_dh_1"/>
    <property type="match status" value="1"/>
</dbReference>
<comment type="similarity">
    <text evidence="2">Belongs to the acyl-CoA dehydrogenase family.</text>
</comment>
<evidence type="ECO:0000313" key="7">
    <source>
        <dbReference type="Proteomes" id="UP000244989"/>
    </source>
</evidence>
<dbReference type="OrthoDB" id="571684at2"/>
<dbReference type="InterPro" id="IPR036250">
    <property type="entry name" value="AcylCo_DH-like_C"/>
</dbReference>
<sequence>MDATTHVDSLKSLRASGVLAAHVPERLGGPELPASAIAEITRVLATVDGSLAQIPQSHFVFTRWLLAGEHPEEESLWARRLVDGALVANAQAETDPVVLDKGLISGTKRWSTGSIYADYLAITARRPGEDGQSLAAFVPIDAEGVRIVDDWRGLGQAATGSGTVDLDAVKVERLYDRARALAMPGYGAFAQLLHAAIDVGIMQAAVERVVKAGVATDRLVNHQTGELVQRTWVAAAALQQAAAEVDRLFLSAGDPHRGALAVAAAKSWIAEASVDVTSRIYELLGAASATTTSGVDRYWRDTRTHTLHDKRREKLEILGRAALSGEPPELGTRL</sequence>
<keyword evidence="4" id="KW-0274">FAD</keyword>
<evidence type="ECO:0000259" key="5">
    <source>
        <dbReference type="Pfam" id="PF00441"/>
    </source>
</evidence>
<feature type="domain" description="Acyl-CoA dehydrogenase/oxidase C-terminal" evidence="5">
    <location>
        <begin position="193"/>
        <end position="306"/>
    </location>
</feature>
<dbReference type="InterPro" id="IPR009075">
    <property type="entry name" value="AcylCo_DH/oxidase_C"/>
</dbReference>
<dbReference type="SUPFAM" id="SSF56645">
    <property type="entry name" value="Acyl-CoA dehydrogenase NM domain-like"/>
    <property type="match status" value="1"/>
</dbReference>
<gene>
    <name evidence="6" type="ORF">DF222_07830</name>
</gene>
<evidence type="ECO:0000313" key="6">
    <source>
        <dbReference type="EMBL" id="PWC01356.1"/>
    </source>
</evidence>
<dbReference type="GO" id="GO:0050660">
    <property type="term" value="F:flavin adenine dinucleotide binding"/>
    <property type="evidence" value="ECO:0007669"/>
    <property type="project" value="InterPro"/>
</dbReference>
<evidence type="ECO:0000256" key="3">
    <source>
        <dbReference type="ARBA" id="ARBA00022630"/>
    </source>
</evidence>
<evidence type="ECO:0000256" key="4">
    <source>
        <dbReference type="ARBA" id="ARBA00022827"/>
    </source>
</evidence>
<evidence type="ECO:0000256" key="1">
    <source>
        <dbReference type="ARBA" id="ARBA00001974"/>
    </source>
</evidence>
<accession>A0A2U1T5S8</accession>
<dbReference type="SUPFAM" id="SSF47203">
    <property type="entry name" value="Acyl-CoA dehydrogenase C-terminal domain-like"/>
    <property type="match status" value="1"/>
</dbReference>
<proteinExistence type="inferred from homology"/>
<keyword evidence="3" id="KW-0285">Flavoprotein</keyword>
<dbReference type="InterPro" id="IPR037069">
    <property type="entry name" value="AcylCoA_DH/ox_N_sf"/>
</dbReference>
<dbReference type="PANTHER" id="PTHR43884">
    <property type="entry name" value="ACYL-COA DEHYDROGENASE"/>
    <property type="match status" value="1"/>
</dbReference>
<dbReference type="GO" id="GO:0008470">
    <property type="term" value="F:3-methylbutanoyl-CoA dehydrogenase activity"/>
    <property type="evidence" value="ECO:0007669"/>
    <property type="project" value="TreeGrafter"/>
</dbReference>
<dbReference type="PANTHER" id="PTHR43884:SF12">
    <property type="entry name" value="ISOVALERYL-COA DEHYDROGENASE, MITOCHONDRIAL-RELATED"/>
    <property type="match status" value="1"/>
</dbReference>
<organism evidence="6 7">
    <name type="scientific">Corynebacterium yudongzhengii</name>
    <dbReference type="NCBI Taxonomy" id="2080740"/>
    <lineage>
        <taxon>Bacteria</taxon>
        <taxon>Bacillati</taxon>
        <taxon>Actinomycetota</taxon>
        <taxon>Actinomycetes</taxon>
        <taxon>Mycobacteriales</taxon>
        <taxon>Corynebacteriaceae</taxon>
        <taxon>Corynebacterium</taxon>
    </lineage>
</organism>
<dbReference type="Gene3D" id="2.40.110.10">
    <property type="entry name" value="Butyryl-CoA Dehydrogenase, subunit A, domain 2"/>
    <property type="match status" value="1"/>
</dbReference>
<reference evidence="7" key="1">
    <citation type="submission" date="2018-04" db="EMBL/GenBank/DDBJ databases">
        <authorList>
            <person name="Liu S."/>
            <person name="Wang Z."/>
            <person name="Li J."/>
        </authorList>
    </citation>
    <scope>NUCLEOTIDE SEQUENCE [LARGE SCALE GENOMIC DNA]</scope>
    <source>
        <strain evidence="7">2189</strain>
    </source>
</reference>
<dbReference type="InterPro" id="IPR009100">
    <property type="entry name" value="AcylCoA_DH/oxidase_NM_dom_sf"/>
</dbReference>
<keyword evidence="7" id="KW-1185">Reference proteome</keyword>
<comment type="cofactor">
    <cofactor evidence="1">
        <name>FAD</name>
        <dbReference type="ChEBI" id="CHEBI:57692"/>
    </cofactor>
</comment>
<dbReference type="AlphaFoldDB" id="A0A2U1T5S8"/>
<name>A0A2U1T5S8_9CORY</name>
<dbReference type="GO" id="GO:0006552">
    <property type="term" value="P:L-leucine catabolic process"/>
    <property type="evidence" value="ECO:0007669"/>
    <property type="project" value="TreeGrafter"/>
</dbReference>
<dbReference type="Gene3D" id="1.10.540.10">
    <property type="entry name" value="Acyl-CoA dehydrogenase/oxidase, N-terminal domain"/>
    <property type="match status" value="1"/>
</dbReference>